<protein>
    <recommendedName>
        <fullName evidence="1">TonB C-terminal domain-containing protein</fullName>
    </recommendedName>
</protein>
<dbReference type="InterPro" id="IPR051045">
    <property type="entry name" value="TonB-dependent_transducer"/>
</dbReference>
<dbReference type="PROSITE" id="PS52015">
    <property type="entry name" value="TONB_CTD"/>
    <property type="match status" value="1"/>
</dbReference>
<reference evidence="2 3" key="1">
    <citation type="journal article" date="2013" name="Genome Announc.">
        <title>The Draft Genome Sequence of Sphingomonas paucimobilis Strain HER1398 (Proteobacteria), Host to the Giant PAU Phage, Indicates That It Is a Member of the Genus Sphingobacterium (Bacteroidetes).</title>
        <authorList>
            <person name="White R.A.III."/>
            <person name="Suttle C.A."/>
        </authorList>
    </citation>
    <scope>NUCLEOTIDE SEQUENCE [LARGE SCALE GENOMIC DNA]</scope>
    <source>
        <strain evidence="2 3">HER1398</strain>
    </source>
</reference>
<accession>U2HRX2</accession>
<dbReference type="SUPFAM" id="SSF74653">
    <property type="entry name" value="TolA/TonB C-terminal domain"/>
    <property type="match status" value="1"/>
</dbReference>
<dbReference type="GO" id="GO:0055085">
    <property type="term" value="P:transmembrane transport"/>
    <property type="evidence" value="ECO:0007669"/>
    <property type="project" value="InterPro"/>
</dbReference>
<dbReference type="InterPro" id="IPR037682">
    <property type="entry name" value="TonB_C"/>
</dbReference>
<dbReference type="OrthoDB" id="649093at2"/>
<dbReference type="AlphaFoldDB" id="U2HRX2"/>
<evidence type="ECO:0000259" key="1">
    <source>
        <dbReference type="PROSITE" id="PS52015"/>
    </source>
</evidence>
<comment type="caution">
    <text evidence="2">The sequence shown here is derived from an EMBL/GenBank/DDBJ whole genome shotgun (WGS) entry which is preliminary data.</text>
</comment>
<gene>
    <name evidence="2" type="ORF">M472_05645</name>
</gene>
<dbReference type="Gene3D" id="3.90.930.1">
    <property type="match status" value="1"/>
</dbReference>
<dbReference type="STRING" id="1346330.M472_05645"/>
<proteinExistence type="predicted"/>
<dbReference type="eggNOG" id="COG0810">
    <property type="taxonomic scope" value="Bacteria"/>
</dbReference>
<sequence>MKHTIFSIGKYLVVFFFLGLTNQLQAQETIVTYIKKDGGFTPLQDSAAYTSILHLEPNEAGLYQLREYYPNGNLKRRGWVKAADPKRLRFEGLVEDFYDNEILKSTYQYSNDRLLDTAKKYYRNGGLKETIVHLKPTTPPTDLSPRDLSSRLVYYADSLGHVQVSNGNGIATIIRDETKKEQGEYINGLREGHWTGFLHNGKSQFEEWYNNGILEKGVTTDSLGQQHKYTQKDVEPEYPGGIMQLRMFIGNNYRYPAEAIKANVSGQLLISFVVEKTGKTSEHKIINDLGYGTGQRAIEVLKRAKDWTPGYHRGLPVRVAYSVPIQLNLN</sequence>
<dbReference type="EMBL" id="ATDL01000017">
    <property type="protein sequence ID" value="ERJ58242.1"/>
    <property type="molecule type" value="Genomic_DNA"/>
</dbReference>
<evidence type="ECO:0000313" key="3">
    <source>
        <dbReference type="Proteomes" id="UP000016584"/>
    </source>
</evidence>
<dbReference type="Gene3D" id="2.20.110.10">
    <property type="entry name" value="Histone H3 K4-specific methyltransferase SET7/9 N-terminal domain"/>
    <property type="match status" value="1"/>
</dbReference>
<evidence type="ECO:0000313" key="2">
    <source>
        <dbReference type="EMBL" id="ERJ58242.1"/>
    </source>
</evidence>
<dbReference type="Pfam" id="PF03544">
    <property type="entry name" value="TonB_C"/>
    <property type="match status" value="1"/>
</dbReference>
<dbReference type="GO" id="GO:0031992">
    <property type="term" value="F:energy transducer activity"/>
    <property type="evidence" value="ECO:0007669"/>
    <property type="project" value="TreeGrafter"/>
</dbReference>
<feature type="domain" description="TonB C-terminal" evidence="1">
    <location>
        <begin position="240"/>
        <end position="330"/>
    </location>
</feature>
<dbReference type="GO" id="GO:0098797">
    <property type="term" value="C:plasma membrane protein complex"/>
    <property type="evidence" value="ECO:0007669"/>
    <property type="project" value="TreeGrafter"/>
</dbReference>
<dbReference type="SUPFAM" id="SSF82185">
    <property type="entry name" value="Histone H3 K4-specific methyltransferase SET7/9 N-terminal domain"/>
    <property type="match status" value="1"/>
</dbReference>
<dbReference type="PATRIC" id="fig|1346330.5.peg.3297"/>
<name>U2HRX2_9SPHI</name>
<dbReference type="Gene3D" id="3.30.2420.10">
    <property type="entry name" value="TonB"/>
    <property type="match status" value="1"/>
</dbReference>
<organism evidence="2 3">
    <name type="scientific">Sphingobacterium paucimobilis HER1398</name>
    <dbReference type="NCBI Taxonomy" id="1346330"/>
    <lineage>
        <taxon>Bacteria</taxon>
        <taxon>Pseudomonadati</taxon>
        <taxon>Bacteroidota</taxon>
        <taxon>Sphingobacteriia</taxon>
        <taxon>Sphingobacteriales</taxon>
        <taxon>Sphingobacteriaceae</taxon>
        <taxon>Sphingobacterium</taxon>
    </lineage>
</organism>
<dbReference type="PANTHER" id="PTHR33446">
    <property type="entry name" value="PROTEIN TONB-RELATED"/>
    <property type="match status" value="1"/>
</dbReference>
<dbReference type="Proteomes" id="UP000016584">
    <property type="component" value="Unassembled WGS sequence"/>
</dbReference>
<keyword evidence="3" id="KW-1185">Reference proteome</keyword>
<dbReference type="RefSeq" id="WP_021071436.1">
    <property type="nucleotide sequence ID" value="NZ_ATDL01000017.1"/>
</dbReference>
<dbReference type="PANTHER" id="PTHR33446:SF2">
    <property type="entry name" value="PROTEIN TONB"/>
    <property type="match status" value="1"/>
</dbReference>